<feature type="binding site" evidence="19">
    <location>
        <begin position="439"/>
        <end position="440"/>
    </location>
    <ligand>
        <name>ATP</name>
        <dbReference type="ChEBI" id="CHEBI:30616"/>
    </ligand>
</feature>
<dbReference type="Gene3D" id="1.10.3290.10">
    <property type="entry name" value="Fido-like domain"/>
    <property type="match status" value="1"/>
</dbReference>
<dbReference type="AlphaFoldDB" id="A0A5N5TCH0"/>
<gene>
    <name evidence="24" type="ORF">Anas_11289</name>
</gene>
<keyword evidence="12 22" id="KW-0472">Membrane</keyword>
<feature type="active site" evidence="18">
    <location>
        <position position="403"/>
    </location>
</feature>
<evidence type="ECO:0000256" key="3">
    <source>
        <dbReference type="ARBA" id="ARBA00014915"/>
    </source>
</evidence>
<evidence type="ECO:0000256" key="15">
    <source>
        <dbReference type="ARBA" id="ARBA00047939"/>
    </source>
</evidence>
<dbReference type="Proteomes" id="UP000326759">
    <property type="component" value="Unassembled WGS sequence"/>
</dbReference>
<dbReference type="EC" id="2.7.7.108" evidence="14"/>
<feature type="transmembrane region" description="Helical" evidence="22">
    <location>
        <begin position="53"/>
        <end position="72"/>
    </location>
</feature>
<keyword evidence="5 22" id="KW-0812">Transmembrane</keyword>
<evidence type="ECO:0000256" key="5">
    <source>
        <dbReference type="ARBA" id="ARBA00022692"/>
    </source>
</evidence>
<keyword evidence="6" id="KW-0548">Nucleotidyltransferase</keyword>
<evidence type="ECO:0000256" key="1">
    <source>
        <dbReference type="ARBA" id="ARBA00004167"/>
    </source>
</evidence>
<feature type="binding site" evidence="19">
    <location>
        <position position="447"/>
    </location>
    <ligand>
        <name>ATP</name>
        <dbReference type="ChEBI" id="CHEBI:30616"/>
    </ligand>
</feature>
<evidence type="ECO:0000256" key="9">
    <source>
        <dbReference type="ARBA" id="ARBA00022803"/>
    </source>
</evidence>
<keyword evidence="4 24" id="KW-0808">Transferase</keyword>
<feature type="site" description="Important for autoinhibition of adenylyltransferase activity" evidence="20">
    <location>
        <position position="274"/>
    </location>
</feature>
<evidence type="ECO:0000256" key="21">
    <source>
        <dbReference type="PIRSR" id="PIRSR640198-4"/>
    </source>
</evidence>
<proteinExistence type="inferred from homology"/>
<dbReference type="GO" id="GO:0070733">
    <property type="term" value="F:AMPylase activity"/>
    <property type="evidence" value="ECO:0007669"/>
    <property type="project" value="UniProtKB-EC"/>
</dbReference>
<keyword evidence="10 19" id="KW-0067">ATP-binding</keyword>
<feature type="domain" description="Fido" evidence="23">
    <location>
        <begin position="325"/>
        <end position="460"/>
    </location>
</feature>
<feature type="binding site" evidence="19">
    <location>
        <begin position="407"/>
        <end position="414"/>
    </location>
    <ligand>
        <name>ATP</name>
        <dbReference type="ChEBI" id="CHEBI:30616"/>
    </ligand>
</feature>
<comment type="catalytic activity">
    <reaction evidence="16">
        <text>L-tyrosyl-[protein] + ATP = O-(5'-adenylyl)-L-tyrosyl-[protein] + diphosphate</text>
        <dbReference type="Rhea" id="RHEA:54288"/>
        <dbReference type="Rhea" id="RHEA-COMP:10136"/>
        <dbReference type="Rhea" id="RHEA-COMP:13846"/>
        <dbReference type="ChEBI" id="CHEBI:30616"/>
        <dbReference type="ChEBI" id="CHEBI:33019"/>
        <dbReference type="ChEBI" id="CHEBI:46858"/>
        <dbReference type="ChEBI" id="CHEBI:83624"/>
        <dbReference type="EC" id="2.7.7.108"/>
    </reaction>
</comment>
<dbReference type="SUPFAM" id="SSF140931">
    <property type="entry name" value="Fic-like"/>
    <property type="match status" value="1"/>
</dbReference>
<evidence type="ECO:0000256" key="13">
    <source>
        <dbReference type="ARBA" id="ARBA00030885"/>
    </source>
</evidence>
<evidence type="ECO:0000256" key="12">
    <source>
        <dbReference type="ARBA" id="ARBA00023136"/>
    </source>
</evidence>
<name>A0A5N5TCH0_9CRUS</name>
<evidence type="ECO:0000256" key="7">
    <source>
        <dbReference type="ARBA" id="ARBA00022737"/>
    </source>
</evidence>
<evidence type="ECO:0000256" key="16">
    <source>
        <dbReference type="ARBA" id="ARBA00048696"/>
    </source>
</evidence>
<keyword evidence="8 19" id="KW-0547">Nucleotide-binding</keyword>
<dbReference type="PROSITE" id="PS51459">
    <property type="entry name" value="FIDO"/>
    <property type="match status" value="1"/>
</dbReference>
<dbReference type="PANTHER" id="PTHR13504">
    <property type="entry name" value="FIDO DOMAIN-CONTAINING PROTEIN DDB_G0283145"/>
    <property type="match status" value="1"/>
</dbReference>
<dbReference type="GO" id="GO:0005524">
    <property type="term" value="F:ATP binding"/>
    <property type="evidence" value="ECO:0007669"/>
    <property type="project" value="UniProtKB-KW"/>
</dbReference>
<comment type="similarity">
    <text evidence="2">Belongs to the fic family.</text>
</comment>
<evidence type="ECO:0000259" key="23">
    <source>
        <dbReference type="PROSITE" id="PS51459"/>
    </source>
</evidence>
<evidence type="ECO:0000256" key="19">
    <source>
        <dbReference type="PIRSR" id="PIRSR640198-2"/>
    </source>
</evidence>
<reference evidence="24 25" key="1">
    <citation type="journal article" date="2019" name="PLoS Biol.">
        <title>Sex chromosomes control vertical transmission of feminizing Wolbachia symbionts in an isopod.</title>
        <authorList>
            <person name="Becking T."/>
            <person name="Chebbi M.A."/>
            <person name="Giraud I."/>
            <person name="Moumen B."/>
            <person name="Laverre T."/>
            <person name="Caubet Y."/>
            <person name="Peccoud J."/>
            <person name="Gilbert C."/>
            <person name="Cordaux R."/>
        </authorList>
    </citation>
    <scope>NUCLEOTIDE SEQUENCE [LARGE SCALE GENOMIC DNA]</scope>
    <source>
        <strain evidence="24">ANa2</strain>
        <tissue evidence="24">Whole body excluding digestive tract and cuticle</tissue>
    </source>
</reference>
<evidence type="ECO:0000256" key="17">
    <source>
        <dbReference type="ARBA" id="ARBA00049297"/>
    </source>
</evidence>
<comment type="caution">
    <text evidence="24">The sequence shown here is derived from an EMBL/GenBank/DDBJ whole genome shotgun (WGS) entry which is preliminary data.</text>
</comment>
<evidence type="ECO:0000256" key="8">
    <source>
        <dbReference type="ARBA" id="ARBA00022741"/>
    </source>
</evidence>
<dbReference type="EMBL" id="SEYY01003377">
    <property type="protein sequence ID" value="KAB7504336.1"/>
    <property type="molecule type" value="Genomic_DNA"/>
</dbReference>
<keyword evidence="7" id="KW-0677">Repeat</keyword>
<evidence type="ECO:0000256" key="4">
    <source>
        <dbReference type="ARBA" id="ARBA00022679"/>
    </source>
</evidence>
<sequence>MSVFNVNFKSGSRIFFVTFFNSLMRPLDIKDFINYVQLSKCLSGSQFKEMNKCTLCLVFICGVVFSGLISLLKTSVTLDPILTKFYPTGIGILPPETDLDLMDDGYVQMAQLSYYEYDEDIRNYKRLKLKTKETELDERSSELEALNSLKAAIELTSIGKTARVGRLLEHAHSLAPNHHDVLLMYGEYLELSRADIIQADHLFLKALTISPQSSRASRNRRRTKVLVEKLDESTLLRIDNKRDELMLIPSLSGALKRVKREAYFQHIYHTAAIEGNTLTLAQIRMILETGLSVEGKSIMEHNEILGIDLALKYINTTLVHRIGKITLRDILEIHRRVLGHVDPIGAGNMRTTQVFVSDHVPPPPSKIELLMEDFLSWLNSDEAEKLHPIKYAALAHYKFVFIHPFVDGNGRTARLLMNFLLMQAGYPPVIIRKQDRLHYYDTLQLANDGDTRPFIRFVARCMENTLDVYLWATREHLPELEQATPHPDFVKNEQAAFSASKLNAISFLIDVKSDVSPRPINSDFTVDESTLNAPRSFHFSKRRSNFDRE</sequence>
<dbReference type="InterPro" id="IPR040198">
    <property type="entry name" value="Fido_containing"/>
</dbReference>
<evidence type="ECO:0000256" key="20">
    <source>
        <dbReference type="PIRSR" id="PIRSR640198-3"/>
    </source>
</evidence>
<dbReference type="InterPro" id="IPR036597">
    <property type="entry name" value="Fido-like_dom_sf"/>
</dbReference>
<accession>A0A5N5TCH0</accession>
<dbReference type="InterPro" id="IPR011990">
    <property type="entry name" value="TPR-like_helical_dom_sf"/>
</dbReference>
<evidence type="ECO:0000313" key="25">
    <source>
        <dbReference type="Proteomes" id="UP000326759"/>
    </source>
</evidence>
<evidence type="ECO:0000256" key="10">
    <source>
        <dbReference type="ARBA" id="ARBA00022840"/>
    </source>
</evidence>
<keyword evidence="9" id="KW-0802">TPR repeat</keyword>
<evidence type="ECO:0000256" key="6">
    <source>
        <dbReference type="ARBA" id="ARBA00022695"/>
    </source>
</evidence>
<protein>
    <recommendedName>
        <fullName evidence="3">Protein adenylyltransferase Fic</fullName>
        <ecNumber evidence="14">2.7.7.108</ecNumber>
    </recommendedName>
    <alternativeName>
        <fullName evidence="13">De-AMPylase Fic</fullName>
    </alternativeName>
</protein>
<keyword evidence="25" id="KW-1185">Reference proteome</keyword>
<dbReference type="InterPro" id="IPR003812">
    <property type="entry name" value="Fido"/>
</dbReference>
<evidence type="ECO:0000256" key="22">
    <source>
        <dbReference type="SAM" id="Phobius"/>
    </source>
</evidence>
<organism evidence="24 25">
    <name type="scientific">Armadillidium nasatum</name>
    <dbReference type="NCBI Taxonomy" id="96803"/>
    <lineage>
        <taxon>Eukaryota</taxon>
        <taxon>Metazoa</taxon>
        <taxon>Ecdysozoa</taxon>
        <taxon>Arthropoda</taxon>
        <taxon>Crustacea</taxon>
        <taxon>Multicrustacea</taxon>
        <taxon>Malacostraca</taxon>
        <taxon>Eumalacostraca</taxon>
        <taxon>Peracarida</taxon>
        <taxon>Isopoda</taxon>
        <taxon>Oniscidea</taxon>
        <taxon>Crinocheta</taxon>
        <taxon>Armadillidiidae</taxon>
        <taxon>Armadillidium</taxon>
    </lineage>
</organism>
<comment type="catalytic activity">
    <reaction evidence="17">
        <text>3-O-(5'-adenylyl)-L-threonyl-[protein] + H2O = L-threonyl-[protein] + AMP + H(+)</text>
        <dbReference type="Rhea" id="RHEA:55932"/>
        <dbReference type="Rhea" id="RHEA-COMP:11060"/>
        <dbReference type="Rhea" id="RHEA-COMP:13847"/>
        <dbReference type="ChEBI" id="CHEBI:15377"/>
        <dbReference type="ChEBI" id="CHEBI:15378"/>
        <dbReference type="ChEBI" id="CHEBI:30013"/>
        <dbReference type="ChEBI" id="CHEBI:138113"/>
        <dbReference type="ChEBI" id="CHEBI:456215"/>
    </reaction>
</comment>
<feature type="binding site" evidence="19">
    <location>
        <begin position="356"/>
        <end position="359"/>
    </location>
    <ligand>
        <name>ATP</name>
        <dbReference type="ChEBI" id="CHEBI:30616"/>
    </ligand>
</feature>
<comment type="catalytic activity">
    <reaction evidence="15">
        <text>L-threonyl-[protein] + ATP = 3-O-(5'-adenylyl)-L-threonyl-[protein] + diphosphate</text>
        <dbReference type="Rhea" id="RHEA:54292"/>
        <dbReference type="Rhea" id="RHEA-COMP:11060"/>
        <dbReference type="Rhea" id="RHEA-COMP:13847"/>
        <dbReference type="ChEBI" id="CHEBI:30013"/>
        <dbReference type="ChEBI" id="CHEBI:30616"/>
        <dbReference type="ChEBI" id="CHEBI:33019"/>
        <dbReference type="ChEBI" id="CHEBI:138113"/>
        <dbReference type="EC" id="2.7.7.108"/>
    </reaction>
</comment>
<keyword evidence="11 22" id="KW-1133">Transmembrane helix</keyword>
<comment type="subcellular location">
    <subcellularLocation>
        <location evidence="1">Membrane</location>
        <topology evidence="1">Single-pass membrane protein</topology>
    </subcellularLocation>
</comment>
<evidence type="ECO:0000256" key="2">
    <source>
        <dbReference type="ARBA" id="ARBA00009742"/>
    </source>
</evidence>
<dbReference type="PANTHER" id="PTHR13504:SF34">
    <property type="entry name" value="PROTEIN ADENYLYLTRANSFERASE FICD"/>
    <property type="match status" value="1"/>
</dbReference>
<evidence type="ECO:0000256" key="11">
    <source>
        <dbReference type="ARBA" id="ARBA00022989"/>
    </source>
</evidence>
<evidence type="ECO:0000256" key="18">
    <source>
        <dbReference type="PIRSR" id="PIRSR640198-1"/>
    </source>
</evidence>
<feature type="glycosylation site" description="N-linked (GlcNAc...) asparagine" evidence="21">
    <location>
        <position position="315"/>
    </location>
</feature>
<dbReference type="GO" id="GO:0016020">
    <property type="term" value="C:membrane"/>
    <property type="evidence" value="ECO:0007669"/>
    <property type="project" value="UniProtKB-SubCell"/>
</dbReference>
<dbReference type="Pfam" id="PF02661">
    <property type="entry name" value="Fic"/>
    <property type="match status" value="1"/>
</dbReference>
<evidence type="ECO:0000256" key="14">
    <source>
        <dbReference type="ARBA" id="ARBA00034531"/>
    </source>
</evidence>
<evidence type="ECO:0000313" key="24">
    <source>
        <dbReference type="EMBL" id="KAB7504336.1"/>
    </source>
</evidence>
<dbReference type="OrthoDB" id="439046at2759"/>
<dbReference type="Gene3D" id="1.25.40.10">
    <property type="entry name" value="Tetratricopeptide repeat domain"/>
    <property type="match status" value="1"/>
</dbReference>